<keyword evidence="2" id="KW-1185">Reference proteome</keyword>
<name>A0ABP7NCD9_9ACTN</name>
<protein>
    <submittedName>
        <fullName evidence="1">Uncharacterized protein</fullName>
    </submittedName>
</protein>
<accession>A0ABP7NCD9</accession>
<sequence length="106" mass="11979">MYLVHARFHIAPPSGVPDLLKELARQSLRADDRVEHLSVHPHPPQQFTLGFYLFSQSLREAEDHARGVCTRLLSDARWLPPARLLSVGVPLIPPALLDEWPGAPRY</sequence>
<dbReference type="Proteomes" id="UP001501000">
    <property type="component" value="Unassembled WGS sequence"/>
</dbReference>
<evidence type="ECO:0000313" key="2">
    <source>
        <dbReference type="Proteomes" id="UP001501000"/>
    </source>
</evidence>
<organism evidence="1 2">
    <name type="scientific">Streptomyces gulbargensis</name>
    <dbReference type="NCBI Taxonomy" id="364901"/>
    <lineage>
        <taxon>Bacteria</taxon>
        <taxon>Bacillati</taxon>
        <taxon>Actinomycetota</taxon>
        <taxon>Actinomycetes</taxon>
        <taxon>Kitasatosporales</taxon>
        <taxon>Streptomycetaceae</taxon>
        <taxon>Streptomyces</taxon>
    </lineage>
</organism>
<dbReference type="EMBL" id="BAABAJ010000034">
    <property type="protein sequence ID" value="GAA3942602.1"/>
    <property type="molecule type" value="Genomic_DNA"/>
</dbReference>
<evidence type="ECO:0000313" key="1">
    <source>
        <dbReference type="EMBL" id="GAA3942602.1"/>
    </source>
</evidence>
<reference evidence="2" key="1">
    <citation type="journal article" date="2019" name="Int. J. Syst. Evol. Microbiol.">
        <title>The Global Catalogue of Microorganisms (GCM) 10K type strain sequencing project: providing services to taxonomists for standard genome sequencing and annotation.</title>
        <authorList>
            <consortium name="The Broad Institute Genomics Platform"/>
            <consortium name="The Broad Institute Genome Sequencing Center for Infectious Disease"/>
            <person name="Wu L."/>
            <person name="Ma J."/>
        </authorList>
    </citation>
    <scope>NUCLEOTIDE SEQUENCE [LARGE SCALE GENOMIC DNA]</scope>
    <source>
        <strain evidence="2">JCM 16956</strain>
    </source>
</reference>
<comment type="caution">
    <text evidence="1">The sequence shown here is derived from an EMBL/GenBank/DDBJ whole genome shotgun (WGS) entry which is preliminary data.</text>
</comment>
<proteinExistence type="predicted"/>
<gene>
    <name evidence="1" type="ORF">GCM10022244_58090</name>
</gene>
<dbReference type="RefSeq" id="WP_345288201.1">
    <property type="nucleotide sequence ID" value="NZ_BAABAJ010000034.1"/>
</dbReference>